<evidence type="ECO:0000256" key="1">
    <source>
        <dbReference type="ARBA" id="ARBA00004123"/>
    </source>
</evidence>
<protein>
    <recommendedName>
        <fullName evidence="5">Importin N-terminal domain-containing protein</fullName>
    </recommendedName>
</protein>
<evidence type="ECO:0000313" key="6">
    <source>
        <dbReference type="EMBL" id="KAK1933467.1"/>
    </source>
</evidence>
<evidence type="ECO:0000256" key="4">
    <source>
        <dbReference type="SAM" id="MobiDB-lite"/>
    </source>
</evidence>
<organism evidence="6 7">
    <name type="scientific">Babesia divergens</name>
    <dbReference type="NCBI Taxonomy" id="32595"/>
    <lineage>
        <taxon>Eukaryota</taxon>
        <taxon>Sar</taxon>
        <taxon>Alveolata</taxon>
        <taxon>Apicomplexa</taxon>
        <taxon>Aconoidasida</taxon>
        <taxon>Piroplasmida</taxon>
        <taxon>Babesiidae</taxon>
        <taxon>Babesia</taxon>
    </lineage>
</organism>
<comment type="subcellular location">
    <subcellularLocation>
        <location evidence="1">Nucleus</location>
    </subcellularLocation>
</comment>
<dbReference type="EMBL" id="JAHBMH010000073">
    <property type="protein sequence ID" value="KAK1933467.1"/>
    <property type="molecule type" value="Genomic_DNA"/>
</dbReference>
<dbReference type="Proteomes" id="UP001195914">
    <property type="component" value="Unassembled WGS sequence"/>
</dbReference>
<proteinExistence type="predicted"/>
<dbReference type="InterPro" id="IPR011989">
    <property type="entry name" value="ARM-like"/>
</dbReference>
<dbReference type="GO" id="GO:0005829">
    <property type="term" value="C:cytosol"/>
    <property type="evidence" value="ECO:0007669"/>
    <property type="project" value="TreeGrafter"/>
</dbReference>
<reference evidence="6" key="1">
    <citation type="journal article" date="2014" name="Nucleic Acids Res.">
        <title>The evolutionary dynamics of variant antigen genes in Babesia reveal a history of genomic innovation underlying host-parasite interaction.</title>
        <authorList>
            <person name="Jackson A.P."/>
            <person name="Otto T.D."/>
            <person name="Darby A."/>
            <person name="Ramaprasad A."/>
            <person name="Xia D."/>
            <person name="Echaide I.E."/>
            <person name="Farber M."/>
            <person name="Gahlot S."/>
            <person name="Gamble J."/>
            <person name="Gupta D."/>
            <person name="Gupta Y."/>
            <person name="Jackson L."/>
            <person name="Malandrin L."/>
            <person name="Malas T.B."/>
            <person name="Moussa E."/>
            <person name="Nair M."/>
            <person name="Reid A.J."/>
            <person name="Sanders M."/>
            <person name="Sharma J."/>
            <person name="Tracey A."/>
            <person name="Quail M.A."/>
            <person name="Weir W."/>
            <person name="Wastling J.M."/>
            <person name="Hall N."/>
            <person name="Willadsen P."/>
            <person name="Lingelbach K."/>
            <person name="Shiels B."/>
            <person name="Tait A."/>
            <person name="Berriman M."/>
            <person name="Allred D.R."/>
            <person name="Pain A."/>
        </authorList>
    </citation>
    <scope>NUCLEOTIDE SEQUENCE</scope>
    <source>
        <strain evidence="6">1802A</strain>
    </source>
</reference>
<evidence type="ECO:0000256" key="3">
    <source>
        <dbReference type="ARBA" id="ARBA00023242"/>
    </source>
</evidence>
<feature type="region of interest" description="Disordered" evidence="4">
    <location>
        <begin position="948"/>
        <end position="1004"/>
    </location>
</feature>
<evidence type="ECO:0000313" key="7">
    <source>
        <dbReference type="Proteomes" id="UP001195914"/>
    </source>
</evidence>
<feature type="compositionally biased region" description="Acidic residues" evidence="4">
    <location>
        <begin position="949"/>
        <end position="997"/>
    </location>
</feature>
<dbReference type="Gene3D" id="1.25.10.10">
    <property type="entry name" value="Leucine-rich Repeat Variant"/>
    <property type="match status" value="1"/>
</dbReference>
<name>A0AAD9G7X3_BABDI</name>
<dbReference type="SUPFAM" id="SSF48371">
    <property type="entry name" value="ARM repeat"/>
    <property type="match status" value="1"/>
</dbReference>
<dbReference type="InterPro" id="IPR016024">
    <property type="entry name" value="ARM-type_fold"/>
</dbReference>
<dbReference type="GO" id="GO:0005635">
    <property type="term" value="C:nuclear envelope"/>
    <property type="evidence" value="ECO:0007669"/>
    <property type="project" value="TreeGrafter"/>
</dbReference>
<dbReference type="InterPro" id="IPR001494">
    <property type="entry name" value="Importin-beta_N"/>
</dbReference>
<evidence type="ECO:0000259" key="5">
    <source>
        <dbReference type="PROSITE" id="PS50166"/>
    </source>
</evidence>
<gene>
    <name evidence="6" type="ORF">X943_003796</name>
</gene>
<feature type="domain" description="Importin N-terminal" evidence="5">
    <location>
        <begin position="30"/>
        <end position="100"/>
    </location>
</feature>
<keyword evidence="3" id="KW-0539">Nucleus</keyword>
<reference evidence="6" key="2">
    <citation type="submission" date="2021-05" db="EMBL/GenBank/DDBJ databases">
        <authorList>
            <person name="Pain A."/>
        </authorList>
    </citation>
    <scope>NUCLEOTIDE SEQUENCE</scope>
    <source>
        <strain evidence="6">1802A</strain>
    </source>
</reference>
<keyword evidence="7" id="KW-1185">Reference proteome</keyword>
<accession>A0AAD9G7X3</accession>
<keyword evidence="2" id="KW-0813">Transport</keyword>
<dbReference type="PROSITE" id="PS50166">
    <property type="entry name" value="IMPORTIN_B_NT"/>
    <property type="match status" value="1"/>
</dbReference>
<evidence type="ECO:0000256" key="2">
    <source>
        <dbReference type="ARBA" id="ARBA00022448"/>
    </source>
</evidence>
<dbReference type="GO" id="GO:0006606">
    <property type="term" value="P:protein import into nucleus"/>
    <property type="evidence" value="ECO:0007669"/>
    <property type="project" value="TreeGrafter"/>
</dbReference>
<dbReference type="PANTHER" id="PTHR10997">
    <property type="entry name" value="IMPORTIN-7, 8, 11"/>
    <property type="match status" value="1"/>
</dbReference>
<dbReference type="AlphaFoldDB" id="A0AAD9G7X3"/>
<dbReference type="Pfam" id="PF03810">
    <property type="entry name" value="IBN_N"/>
    <property type="match status" value="1"/>
</dbReference>
<sequence>MSDGHILSPEALHRALEGSISQDHELRRRSEDYLFNITTAQGAIPLLLTLISTQQVDPAVRLAGAIKLKNLVLTQWREENAICEADRAALWSNIYTAILAVGPANDAIRRQCFETLRHVAFNAEHDKIVAVVQRVKADIEQRSNGDTLLCALKVLRKLLYRYEYHPKSMTEEVNKIVDGFFPQLLTIAQDASKAGLESPDAATCIHQVLKIYFSMGLLTSPTTPTVGNTLQAWMALIQFVLDSPVPWNKLFVPEEHILLPYAELPDHEEGRINALPQFKCFKWALQVLTRYMSRQVVRKVDKDDGKKHYSKFIKDGYAAEFTKKLILLMQSEATGNVVLTNSLHHKIWTYLKYAVPFPLVYTASIQPCAYVIVQMLFQTFACNVNDEKEYLEDPVFYIQNCADVSYQLLSCRGTAAEFVKDVCKLRRADFVPMVIAAAKEIFENPNGSSPNVYGIMCLIGHASNSVLQHGKKAKGNSAIPEEQLLDGEALVETYVVPLLSSGDKWLRMRSAWLCGRVVLTITTWRNDQTLLKLYSKLVDMLNDEELMVSVMATGAVLGFFHAKNETLQKTIVEYLPHLLQSVFKLMERIELEAVVATLDEIVRMYSAAALPFGAQITENVCNALWNSISSDMTRGKDRDDTCEEEQVLTRWSMLQTLTSIVKLAADMEPAEMKQSDCEMFAKIVQNSTGLLVLLYEHLDQDRLMDYLDDLALILGYLARITHKVVSSLGEEKAAAMGARFTDLWKVLGLSMKAISVYHDLDKALEEDMSAVMVELGVLRDPVRSLLAHAPNGFTYEFALQLYTLCQQANNSEEHQHSERLLADMFEVCIQNRACDPILQAAASELTRAVKKDYEAMVNAPMHYRARRRYAAVLLIYSCGEKIPFKSMEDPDILIRLLIQTTSEDRSKYMRKLYLMCFSALMQIGVRQCDGEMLTDAIDEIILQESGVLDGDEMDPDVDAYDDEDDGSIEYDYDTDFDEDEDDSDDYDGSYDDEEFDDGCSPLDGADFEQLKQSIMNRL</sequence>
<comment type="caution">
    <text evidence="6">The sequence shown here is derived from an EMBL/GenBank/DDBJ whole genome shotgun (WGS) entry which is preliminary data.</text>
</comment>
<dbReference type="GO" id="GO:0031267">
    <property type="term" value="F:small GTPase binding"/>
    <property type="evidence" value="ECO:0007669"/>
    <property type="project" value="InterPro"/>
</dbReference>